<dbReference type="VEuPathDB" id="VectorBase:ACHR003865"/>
<dbReference type="PANTHER" id="PTHR45686">
    <property type="entry name" value="ADP-RIBOSYLATION FACTOR GTPASE ACTIVATING PROTEIN 3, ISOFORM H-RELATED"/>
    <property type="match status" value="1"/>
</dbReference>
<evidence type="ECO:0000313" key="8">
    <source>
        <dbReference type="EnsemblMetazoa" id="ACHR003865-PA"/>
    </source>
</evidence>
<feature type="compositionally biased region" description="Gly residues" evidence="6">
    <location>
        <begin position="546"/>
        <end position="564"/>
    </location>
</feature>
<feature type="domain" description="Arf-GAP" evidence="7">
    <location>
        <begin position="13"/>
        <end position="129"/>
    </location>
</feature>
<dbReference type="Gene3D" id="1.10.220.150">
    <property type="entry name" value="Arf GTPase activating protein"/>
    <property type="match status" value="1"/>
</dbReference>
<protein>
    <recommendedName>
        <fullName evidence="7">Arf-GAP domain-containing protein</fullName>
    </recommendedName>
</protein>
<feature type="compositionally biased region" description="Polar residues" evidence="6">
    <location>
        <begin position="517"/>
        <end position="534"/>
    </location>
</feature>
<accession>A0A182JZD3</accession>
<dbReference type="InterPro" id="IPR038508">
    <property type="entry name" value="ArfGAP_dom_sf"/>
</dbReference>
<dbReference type="EnsemblMetazoa" id="ACHR003865-RA">
    <property type="protein sequence ID" value="ACHR003865-PA"/>
    <property type="gene ID" value="ACHR003865"/>
</dbReference>
<feature type="region of interest" description="Disordered" evidence="6">
    <location>
        <begin position="336"/>
        <end position="379"/>
    </location>
</feature>
<keyword evidence="4" id="KW-0862">Zinc</keyword>
<dbReference type="GO" id="GO:0000139">
    <property type="term" value="C:Golgi membrane"/>
    <property type="evidence" value="ECO:0007669"/>
    <property type="project" value="GOC"/>
</dbReference>
<dbReference type="CDD" id="cd08831">
    <property type="entry name" value="ArfGap_ArfGap2_3_like"/>
    <property type="match status" value="1"/>
</dbReference>
<dbReference type="PRINTS" id="PR00405">
    <property type="entry name" value="REVINTRACTNG"/>
</dbReference>
<keyword evidence="9" id="KW-1185">Reference proteome</keyword>
<dbReference type="InterPro" id="IPR001164">
    <property type="entry name" value="ArfGAP_dom"/>
</dbReference>
<dbReference type="GO" id="GO:0005096">
    <property type="term" value="F:GTPase activator activity"/>
    <property type="evidence" value="ECO:0007669"/>
    <property type="project" value="UniProtKB-KW"/>
</dbReference>
<dbReference type="FunFam" id="1.10.220.150:FF:000004">
    <property type="entry name" value="Putative ADP-ribosylation factor GTPase-activating protein 2"/>
    <property type="match status" value="1"/>
</dbReference>
<evidence type="ECO:0000256" key="6">
    <source>
        <dbReference type="SAM" id="MobiDB-lite"/>
    </source>
</evidence>
<proteinExistence type="predicted"/>
<reference evidence="8" key="2">
    <citation type="submission" date="2020-05" db="UniProtKB">
        <authorList>
            <consortium name="EnsemblMetazoa"/>
        </authorList>
    </citation>
    <scope>IDENTIFICATION</scope>
    <source>
        <strain evidence="8">ACHKN1017</strain>
    </source>
</reference>
<sequence length="610" mass="64532">MAGGSSPSKEDIDAIFHRLRSQATNKSCFDCAAKNPTWSSVTYGVFICIDCSAVHRNLGVHLTFVRSTNLDTNWTWLQIRQMQVGGNANAAQFFRQHNCNTTDAQQKYNSRAAQLYKDKLLNKAQQSLQLYGTTLHIDNVHDLNTAGEKKEVDFFADCDNFDNDTTTVERNNNPSTGPKVDAELENIPKLASLSATVDPSAGPRVDFLTSEVPVEPVKSTIGVRKIQPKKSGLGGKKGGLGATRVKTNFAEIEERANMADKLKLAPAPEKVATEEEKAETLASVRLAYQDLSIKQHKEEEKLKATDPNKAKQIERLGMGFGRASGVSHSALTDMKTLTQEETTRSGASLSKSSYDRDDSSSGGGGSGGNGGGGGSGSGNNSGNDFFDDYSIIYGFSGSGKGADMSEATQMGFDTLEPIDSKRPTVKTMFSPAGGSLKGGSSSISDQPTYSRGGGSSNSNSSSSNNNYNYNSNSNSSSSSRRNGQPQPVDNSDAAQKKFGSAKGISSDQFFGDDQSSYERSANLSKFQGSTSISSADYFGHGSSSMGSGGSRSGGGGGGGGGGPRGPALQYNGPDLEDVRESVRQGVTKVAGRLSSLASDVMNSIQDKYGY</sequence>
<keyword evidence="2" id="KW-0479">Metal-binding</keyword>
<feature type="region of interest" description="Disordered" evidence="6">
    <location>
        <begin position="416"/>
        <end position="573"/>
    </location>
</feature>
<dbReference type="PROSITE" id="PS50115">
    <property type="entry name" value="ARFGAP"/>
    <property type="match status" value="1"/>
</dbReference>
<keyword evidence="3 5" id="KW-0863">Zinc-finger</keyword>
<dbReference type="GO" id="GO:0008270">
    <property type="term" value="F:zinc ion binding"/>
    <property type="evidence" value="ECO:0007669"/>
    <property type="project" value="UniProtKB-KW"/>
</dbReference>
<feature type="compositionally biased region" description="Low complexity" evidence="6">
    <location>
        <begin position="505"/>
        <end position="514"/>
    </location>
</feature>
<feature type="compositionally biased region" description="Low complexity" evidence="6">
    <location>
        <begin position="430"/>
        <end position="444"/>
    </location>
</feature>
<feature type="compositionally biased region" description="Polar residues" evidence="6">
    <location>
        <begin position="483"/>
        <end position="493"/>
    </location>
</feature>
<dbReference type="SMART" id="SM00105">
    <property type="entry name" value="ArfGap"/>
    <property type="match status" value="1"/>
</dbReference>
<keyword evidence="1" id="KW-0343">GTPase activation</keyword>
<evidence type="ECO:0000256" key="1">
    <source>
        <dbReference type="ARBA" id="ARBA00022468"/>
    </source>
</evidence>
<dbReference type="InterPro" id="IPR037278">
    <property type="entry name" value="ARFGAP/RecO"/>
</dbReference>
<feature type="compositionally biased region" description="Gly residues" evidence="6">
    <location>
        <begin position="361"/>
        <end position="379"/>
    </location>
</feature>
<dbReference type="GO" id="GO:0048205">
    <property type="term" value="P:COPI coating of Golgi vesicle"/>
    <property type="evidence" value="ECO:0007669"/>
    <property type="project" value="TreeGrafter"/>
</dbReference>
<evidence type="ECO:0000256" key="5">
    <source>
        <dbReference type="PROSITE-ProRule" id="PRU00288"/>
    </source>
</evidence>
<feature type="compositionally biased region" description="Polar residues" evidence="6">
    <location>
        <begin position="336"/>
        <end position="352"/>
    </location>
</feature>
<dbReference type="PANTHER" id="PTHR45686:SF4">
    <property type="entry name" value="ADP-RIBOSYLATION FACTOR GTPASE ACTIVATING PROTEIN 3, ISOFORM H"/>
    <property type="match status" value="1"/>
</dbReference>
<dbReference type="Proteomes" id="UP000075881">
    <property type="component" value="Unassembled WGS sequence"/>
</dbReference>
<dbReference type="Pfam" id="PF01412">
    <property type="entry name" value="ArfGap"/>
    <property type="match status" value="1"/>
</dbReference>
<dbReference type="STRING" id="43041.A0A182JZD3"/>
<dbReference type="SUPFAM" id="SSF57863">
    <property type="entry name" value="ArfGap/RecO-like zinc finger"/>
    <property type="match status" value="1"/>
</dbReference>
<name>A0A182JZD3_9DIPT</name>
<evidence type="ECO:0000256" key="3">
    <source>
        <dbReference type="ARBA" id="ARBA00022771"/>
    </source>
</evidence>
<evidence type="ECO:0000259" key="7">
    <source>
        <dbReference type="PROSITE" id="PS50115"/>
    </source>
</evidence>
<evidence type="ECO:0000256" key="4">
    <source>
        <dbReference type="ARBA" id="ARBA00022833"/>
    </source>
</evidence>
<evidence type="ECO:0000256" key="2">
    <source>
        <dbReference type="ARBA" id="ARBA00022723"/>
    </source>
</evidence>
<feature type="compositionally biased region" description="Low complexity" evidence="6">
    <location>
        <begin position="456"/>
        <end position="482"/>
    </location>
</feature>
<reference evidence="9" key="1">
    <citation type="submission" date="2013-03" db="EMBL/GenBank/DDBJ databases">
        <title>The Genome Sequence of Anopheles christyi ACHKN1017.</title>
        <authorList>
            <consortium name="The Broad Institute Genomics Platform"/>
            <person name="Neafsey D.E."/>
            <person name="Besansky N."/>
            <person name="Walker B."/>
            <person name="Young S.K."/>
            <person name="Zeng Q."/>
            <person name="Gargeya S."/>
            <person name="Fitzgerald M."/>
            <person name="Haas B."/>
            <person name="Abouelleil A."/>
            <person name="Allen A.W."/>
            <person name="Alvarado L."/>
            <person name="Arachchi H.M."/>
            <person name="Berlin A.M."/>
            <person name="Chapman S.B."/>
            <person name="Gainer-Dewar J."/>
            <person name="Goldberg J."/>
            <person name="Griggs A."/>
            <person name="Gujja S."/>
            <person name="Hansen M."/>
            <person name="Howarth C."/>
            <person name="Imamovic A."/>
            <person name="Ireland A."/>
            <person name="Larimer J."/>
            <person name="McCowan C."/>
            <person name="Murphy C."/>
            <person name="Pearson M."/>
            <person name="Poon T.W."/>
            <person name="Priest M."/>
            <person name="Roberts A."/>
            <person name="Saif S."/>
            <person name="Shea T."/>
            <person name="Sisk P."/>
            <person name="Sykes S."/>
            <person name="Wortman J."/>
            <person name="Nusbaum C."/>
            <person name="Birren B."/>
        </authorList>
    </citation>
    <scope>NUCLEOTIDE SEQUENCE [LARGE SCALE GENOMIC DNA]</scope>
    <source>
        <strain evidence="9">ACHKN1017</strain>
    </source>
</reference>
<evidence type="ECO:0000313" key="9">
    <source>
        <dbReference type="Proteomes" id="UP000075881"/>
    </source>
</evidence>
<organism evidence="8 9">
    <name type="scientific">Anopheles christyi</name>
    <dbReference type="NCBI Taxonomy" id="43041"/>
    <lineage>
        <taxon>Eukaryota</taxon>
        <taxon>Metazoa</taxon>
        <taxon>Ecdysozoa</taxon>
        <taxon>Arthropoda</taxon>
        <taxon>Hexapoda</taxon>
        <taxon>Insecta</taxon>
        <taxon>Pterygota</taxon>
        <taxon>Neoptera</taxon>
        <taxon>Endopterygota</taxon>
        <taxon>Diptera</taxon>
        <taxon>Nematocera</taxon>
        <taxon>Culicoidea</taxon>
        <taxon>Culicidae</taxon>
        <taxon>Anophelinae</taxon>
        <taxon>Anopheles</taxon>
    </lineage>
</organism>
<dbReference type="AlphaFoldDB" id="A0A182JZD3"/>